<feature type="transmembrane region" description="Helical" evidence="1">
    <location>
        <begin position="180"/>
        <end position="198"/>
    </location>
</feature>
<dbReference type="SUPFAM" id="SSF52151">
    <property type="entry name" value="FabD/lysophospholipase-like"/>
    <property type="match status" value="1"/>
</dbReference>
<feature type="transmembrane region" description="Helical" evidence="1">
    <location>
        <begin position="210"/>
        <end position="233"/>
    </location>
</feature>
<accession>A0A2D0N3E3</accession>
<feature type="transmembrane region" description="Helical" evidence="1">
    <location>
        <begin position="145"/>
        <end position="168"/>
    </location>
</feature>
<evidence type="ECO:0000313" key="2">
    <source>
        <dbReference type="EMBL" id="PHN03024.1"/>
    </source>
</evidence>
<dbReference type="Gene3D" id="3.40.1090.10">
    <property type="entry name" value="Cytosolic phospholipase A2 catalytic domain"/>
    <property type="match status" value="2"/>
</dbReference>
<dbReference type="InterPro" id="IPR016035">
    <property type="entry name" value="Acyl_Trfase/lysoPLipase"/>
</dbReference>
<organism evidence="2 3">
    <name type="scientific">Flavilitoribacter nigricans (strain ATCC 23147 / DSM 23189 / NBRC 102662 / NCIMB 1420 / SS-2)</name>
    <name type="common">Lewinella nigricans</name>
    <dbReference type="NCBI Taxonomy" id="1122177"/>
    <lineage>
        <taxon>Bacteria</taxon>
        <taxon>Pseudomonadati</taxon>
        <taxon>Bacteroidota</taxon>
        <taxon>Saprospiria</taxon>
        <taxon>Saprospirales</taxon>
        <taxon>Lewinellaceae</taxon>
        <taxon>Flavilitoribacter</taxon>
    </lineage>
</organism>
<keyword evidence="1" id="KW-1133">Transmembrane helix</keyword>
<dbReference type="GO" id="GO:0005829">
    <property type="term" value="C:cytosol"/>
    <property type="evidence" value="ECO:0007669"/>
    <property type="project" value="TreeGrafter"/>
</dbReference>
<proteinExistence type="predicted"/>
<protein>
    <submittedName>
        <fullName evidence="2">Uncharacterized protein</fullName>
    </submittedName>
</protein>
<feature type="transmembrane region" description="Helical" evidence="1">
    <location>
        <begin position="245"/>
        <end position="263"/>
    </location>
</feature>
<dbReference type="AlphaFoldDB" id="A0A2D0N3E3"/>
<dbReference type="PANTHER" id="PTHR10728:SF40">
    <property type="entry name" value="PATATIN FAMILY PROTEIN"/>
    <property type="match status" value="1"/>
</dbReference>
<dbReference type="GO" id="GO:0046475">
    <property type="term" value="P:glycerophospholipid catabolic process"/>
    <property type="evidence" value="ECO:0007669"/>
    <property type="project" value="TreeGrafter"/>
</dbReference>
<dbReference type="RefSeq" id="WP_099153465.1">
    <property type="nucleotide sequence ID" value="NZ_PDUD01000034.1"/>
</dbReference>
<gene>
    <name evidence="2" type="ORF">CRP01_28480</name>
</gene>
<dbReference type="EMBL" id="PDUD01000034">
    <property type="protein sequence ID" value="PHN03024.1"/>
    <property type="molecule type" value="Genomic_DNA"/>
</dbReference>
<keyword evidence="3" id="KW-1185">Reference proteome</keyword>
<evidence type="ECO:0000256" key="1">
    <source>
        <dbReference type="SAM" id="Phobius"/>
    </source>
</evidence>
<feature type="transmembrane region" description="Helical" evidence="1">
    <location>
        <begin position="117"/>
        <end position="139"/>
    </location>
</feature>
<reference evidence="2 3" key="1">
    <citation type="submission" date="2017-10" db="EMBL/GenBank/DDBJ databases">
        <title>The draft genome sequence of Lewinella nigricans NBRC 102662.</title>
        <authorList>
            <person name="Wang K."/>
        </authorList>
    </citation>
    <scope>NUCLEOTIDE SEQUENCE [LARGE SCALE GENOMIC DNA]</scope>
    <source>
        <strain evidence="2 3">NBRC 102662</strain>
    </source>
</reference>
<dbReference type="OrthoDB" id="100544at2"/>
<evidence type="ECO:0000313" key="3">
    <source>
        <dbReference type="Proteomes" id="UP000223913"/>
    </source>
</evidence>
<keyword evidence="1" id="KW-0812">Transmembrane</keyword>
<dbReference type="PANTHER" id="PTHR10728">
    <property type="entry name" value="CYTOSOLIC PHOSPHOLIPASE A2"/>
    <property type="match status" value="1"/>
</dbReference>
<name>A0A2D0N3E3_FLAN2</name>
<keyword evidence="1" id="KW-0472">Membrane</keyword>
<sequence>MKTQPKTLKYTEVIAEENKHLKERREKLFDREFAESLEENKFGIALSGGGIRSATINLGLLKTLNKYNILEHADYISTVSGGGYTGAYIQATLKQTGGYEHLFSDDHISYMRTRGEYLFPGTGWLKIWNQFVLVVSFLISLIMSWISPGILVALTLGLYAFIRPALGFDPVIIDERLDTLFYWGGIVLGVIFVVHYVFNIVLNFNLSVSAYFNVVESIAVGLALLCIAIVVFLGLKQIQIPNIPLFLPKLVLGVLLIILGFFANPNASSFHRFYRKQLSDAFLKFSGTHQNVLLKDLSDTTSEERADYLAPYPLINTCLNLQSSSDPNFQGTKASDYFLLSPMYSGAKLTGYVRTSDHFGYDTMTLPAAVTISAAAVNPGMGIYSNRILSILTTVLNLRLGYWTLNPSRLKTSYPLVFWPFYFFYELFSRIGTDKTMVNISDGGHIENLAVMELLRRKCRLILAIDAGADPNFTFADLENLTIRARNELGVDIRFREDQIPEEVMRPHPSHGYSRQRYAIADLYQLWDKIEKDGEEVIEHYENKKVGTLVYIKSTVTAPEGRPEIPKKDFLKYGTYKYKIYHPLFPHEPTSDQFFDPIQWESYYQLGQYIGADVLGLRRLDDRTKPNARVITPDELIRYFDEGTRLFLPIIPQPDEIPISMETIERTVRSRDMAAPETSAPEEQVVKKDIEYKM</sequence>
<comment type="caution">
    <text evidence="2">The sequence shown here is derived from an EMBL/GenBank/DDBJ whole genome shotgun (WGS) entry which is preliminary data.</text>
</comment>
<dbReference type="Proteomes" id="UP000223913">
    <property type="component" value="Unassembled WGS sequence"/>
</dbReference>
<dbReference type="GO" id="GO:0004623">
    <property type="term" value="F:phospholipase A2 activity"/>
    <property type="evidence" value="ECO:0007669"/>
    <property type="project" value="TreeGrafter"/>
</dbReference>